<feature type="transmembrane region" description="Helical" evidence="1">
    <location>
        <begin position="47"/>
        <end position="69"/>
    </location>
</feature>
<dbReference type="EMBL" id="JABEQN010000015">
    <property type="protein sequence ID" value="MBB2194443.1"/>
    <property type="molecule type" value="Genomic_DNA"/>
</dbReference>
<feature type="transmembrane region" description="Helical" evidence="1">
    <location>
        <begin position="6"/>
        <end position="26"/>
    </location>
</feature>
<evidence type="ECO:0000313" key="4">
    <source>
        <dbReference type="Proteomes" id="UP000540490"/>
    </source>
</evidence>
<protein>
    <submittedName>
        <fullName evidence="2">Uncharacterized protein</fullName>
    </submittedName>
</protein>
<proteinExistence type="predicted"/>
<dbReference type="AlphaFoldDB" id="A0A7W4NWE1"/>
<evidence type="ECO:0000313" key="5">
    <source>
        <dbReference type="Proteomes" id="UP000561077"/>
    </source>
</evidence>
<keyword evidence="1" id="KW-0472">Membrane</keyword>
<dbReference type="RefSeq" id="WP_182974377.1">
    <property type="nucleotide sequence ID" value="NZ_JABEQN010000015.1"/>
</dbReference>
<comment type="caution">
    <text evidence="2">The sequence shown here is derived from an EMBL/GenBank/DDBJ whole genome shotgun (WGS) entry which is preliminary data.</text>
</comment>
<name>A0A7W4NWE1_9PROT</name>
<evidence type="ECO:0000313" key="2">
    <source>
        <dbReference type="EMBL" id="MBB2165390.1"/>
    </source>
</evidence>
<organism evidence="2 5">
    <name type="scientific">Gluconacetobacter dulcium</name>
    <dbReference type="NCBI Taxonomy" id="2729096"/>
    <lineage>
        <taxon>Bacteria</taxon>
        <taxon>Pseudomonadati</taxon>
        <taxon>Pseudomonadota</taxon>
        <taxon>Alphaproteobacteria</taxon>
        <taxon>Acetobacterales</taxon>
        <taxon>Acetobacteraceae</taxon>
        <taxon>Gluconacetobacter</taxon>
    </lineage>
</organism>
<accession>A0A7W4NWE1</accession>
<gene>
    <name evidence="3" type="ORF">HLH25_12520</name>
    <name evidence="2" type="ORF">HLH26_12770</name>
</gene>
<keyword evidence="1" id="KW-0812">Transmembrane</keyword>
<keyword evidence="1" id="KW-1133">Transmembrane helix</keyword>
<evidence type="ECO:0000313" key="3">
    <source>
        <dbReference type="EMBL" id="MBB2194443.1"/>
    </source>
</evidence>
<sequence length="145" mass="16590">MTFPVWLFVDLFWSLLSSVAVFKFFSAFNKSLKEGVPLIKVISRSRFFWRSLFYLLGMYFLFSAGSSILNQHRQTALERQIATPAPLPPFDCEQVKKIGGSWYIKGPITIRSMVLSNDLVSPHGIKIGDIDVYTYIELRCGVNQK</sequence>
<keyword evidence="4" id="KW-1185">Reference proteome</keyword>
<dbReference type="Proteomes" id="UP000561077">
    <property type="component" value="Unassembled WGS sequence"/>
</dbReference>
<dbReference type="EMBL" id="JABEQO010000015">
    <property type="protein sequence ID" value="MBB2165390.1"/>
    <property type="molecule type" value="Genomic_DNA"/>
</dbReference>
<dbReference type="Proteomes" id="UP000540490">
    <property type="component" value="Unassembled WGS sequence"/>
</dbReference>
<evidence type="ECO:0000256" key="1">
    <source>
        <dbReference type="SAM" id="Phobius"/>
    </source>
</evidence>
<reference evidence="4 5" key="1">
    <citation type="submission" date="2020-04" db="EMBL/GenBank/DDBJ databases">
        <title>Description of novel Gluconacetobacter.</title>
        <authorList>
            <person name="Sombolestani A."/>
        </authorList>
    </citation>
    <scope>NUCLEOTIDE SEQUENCE [LARGE SCALE GENOMIC DNA]</scope>
    <source>
        <strain evidence="3 4">LMG 1728</strain>
        <strain evidence="2 5">LMG 1731</strain>
    </source>
</reference>